<comment type="similarity">
    <text evidence="3 11">Belongs to the glycogen phosphorylase family.</text>
</comment>
<accession>A0AAW4LC36</accession>
<keyword evidence="7 10" id="KW-0663">Pyridoxal phosphate</keyword>
<dbReference type="InterPro" id="IPR000811">
    <property type="entry name" value="Glyco_trans_35"/>
</dbReference>
<comment type="cofactor">
    <cofactor evidence="2 11">
        <name>pyridoxal 5'-phosphate</name>
        <dbReference type="ChEBI" id="CHEBI:597326"/>
    </cofactor>
</comment>
<dbReference type="PANTHER" id="PTHR11468:SF3">
    <property type="entry name" value="GLYCOGEN PHOSPHORYLASE, LIVER FORM"/>
    <property type="match status" value="1"/>
</dbReference>
<comment type="function">
    <text evidence="9">Phosphorylase is an important allosteric enzyme in carbohydrate metabolism. Enzymes from different sources differ in their regulatory mechanisms and in their natural substrates. However, all known phosphorylases share catalytic and structural properties.</text>
</comment>
<protein>
    <recommendedName>
        <fullName evidence="11">Alpha-1,4 glucan phosphorylase</fullName>
        <ecNumber evidence="11">2.4.1.1</ecNumber>
    </recommendedName>
</protein>
<keyword evidence="13" id="KW-1185">Reference proteome</keyword>
<organism evidence="12 13">
    <name type="scientific">Geoanaerobacter pelophilus</name>
    <dbReference type="NCBI Taxonomy" id="60036"/>
    <lineage>
        <taxon>Bacteria</taxon>
        <taxon>Pseudomonadati</taxon>
        <taxon>Thermodesulfobacteriota</taxon>
        <taxon>Desulfuromonadia</taxon>
        <taxon>Geobacterales</taxon>
        <taxon>Geobacteraceae</taxon>
        <taxon>Geoanaerobacter</taxon>
    </lineage>
</organism>
<evidence type="ECO:0000256" key="1">
    <source>
        <dbReference type="ARBA" id="ARBA00001275"/>
    </source>
</evidence>
<evidence type="ECO:0000256" key="10">
    <source>
        <dbReference type="PIRSR" id="PIRSR000460-1"/>
    </source>
</evidence>
<dbReference type="PIRSF" id="PIRSF000460">
    <property type="entry name" value="Pprylas_GlgP"/>
    <property type="match status" value="1"/>
</dbReference>
<reference evidence="12 13" key="1">
    <citation type="submission" date="2021-05" db="EMBL/GenBank/DDBJ databases">
        <title>The draft genome of Geobacter pelophilus DSM 12255.</title>
        <authorList>
            <person name="Xu Z."/>
            <person name="Masuda Y."/>
            <person name="Itoh H."/>
            <person name="Senoo K."/>
        </authorList>
    </citation>
    <scope>NUCLEOTIDE SEQUENCE [LARGE SCALE GENOMIC DNA]</scope>
    <source>
        <strain evidence="12 13">DSM 12255</strain>
    </source>
</reference>
<comment type="function">
    <text evidence="11">Allosteric enzyme that catalyzes the rate-limiting step in glycogen catabolism, the phosphorolytic cleavage of glycogen to produce glucose-1-phosphate, and plays a central role in maintaining cellular and organismal glucose homeostasis.</text>
</comment>
<proteinExistence type="inferred from homology"/>
<comment type="caution">
    <text evidence="12">The sequence shown here is derived from an EMBL/GenBank/DDBJ whole genome shotgun (WGS) entry which is preliminary data.</text>
</comment>
<evidence type="ECO:0000256" key="3">
    <source>
        <dbReference type="ARBA" id="ARBA00006047"/>
    </source>
</evidence>
<gene>
    <name evidence="12" type="ORF">KI809_14870</name>
</gene>
<dbReference type="FunFam" id="3.40.50.2000:FF:000005">
    <property type="entry name" value="Alpha-1,4 glucan phosphorylase"/>
    <property type="match status" value="1"/>
</dbReference>
<evidence type="ECO:0000256" key="5">
    <source>
        <dbReference type="ARBA" id="ARBA00022676"/>
    </source>
</evidence>
<dbReference type="Pfam" id="PF00343">
    <property type="entry name" value="Phosphorylase"/>
    <property type="match status" value="1"/>
</dbReference>
<dbReference type="NCBIfam" id="TIGR02093">
    <property type="entry name" value="P_ylase"/>
    <property type="match status" value="1"/>
</dbReference>
<keyword evidence="6 11" id="KW-0808">Transferase</keyword>
<dbReference type="PROSITE" id="PS00102">
    <property type="entry name" value="PHOSPHORYLASE"/>
    <property type="match status" value="1"/>
</dbReference>
<keyword evidence="5 11" id="KW-0328">Glycosyltransferase</keyword>
<evidence type="ECO:0000256" key="9">
    <source>
        <dbReference type="ARBA" id="ARBA00025174"/>
    </source>
</evidence>
<comment type="catalytic activity">
    <reaction evidence="1 11">
        <text>[(1-&gt;4)-alpha-D-glucosyl](n) + phosphate = [(1-&gt;4)-alpha-D-glucosyl](n-1) + alpha-D-glucose 1-phosphate</text>
        <dbReference type="Rhea" id="RHEA:41732"/>
        <dbReference type="Rhea" id="RHEA-COMP:9584"/>
        <dbReference type="Rhea" id="RHEA-COMP:9586"/>
        <dbReference type="ChEBI" id="CHEBI:15444"/>
        <dbReference type="ChEBI" id="CHEBI:43474"/>
        <dbReference type="ChEBI" id="CHEBI:58601"/>
        <dbReference type="EC" id="2.4.1.1"/>
    </reaction>
</comment>
<dbReference type="SUPFAM" id="SSF53756">
    <property type="entry name" value="UDP-Glycosyltransferase/glycogen phosphorylase"/>
    <property type="match status" value="1"/>
</dbReference>
<dbReference type="CDD" id="cd04300">
    <property type="entry name" value="GT35_Glycogen_Phosphorylase"/>
    <property type="match status" value="1"/>
</dbReference>
<dbReference type="PANTHER" id="PTHR11468">
    <property type="entry name" value="GLYCOGEN PHOSPHORYLASE"/>
    <property type="match status" value="1"/>
</dbReference>
<evidence type="ECO:0000256" key="4">
    <source>
        <dbReference type="ARBA" id="ARBA00022600"/>
    </source>
</evidence>
<dbReference type="GO" id="GO:0005737">
    <property type="term" value="C:cytoplasm"/>
    <property type="evidence" value="ECO:0007669"/>
    <property type="project" value="TreeGrafter"/>
</dbReference>
<dbReference type="Gene3D" id="3.40.50.2000">
    <property type="entry name" value="Glycogen Phosphorylase B"/>
    <property type="match status" value="2"/>
</dbReference>
<dbReference type="GO" id="GO:0008184">
    <property type="term" value="F:glycogen phosphorylase activity"/>
    <property type="evidence" value="ECO:0007669"/>
    <property type="project" value="InterPro"/>
</dbReference>
<dbReference type="EC" id="2.4.1.1" evidence="11"/>
<dbReference type="GO" id="GO:0005980">
    <property type="term" value="P:glycogen catabolic process"/>
    <property type="evidence" value="ECO:0007669"/>
    <property type="project" value="TreeGrafter"/>
</dbReference>
<keyword evidence="8 11" id="KW-0119">Carbohydrate metabolism</keyword>
<dbReference type="FunFam" id="3.40.50.2000:FF:000002">
    <property type="entry name" value="Alpha-1,4 glucan phosphorylase"/>
    <property type="match status" value="1"/>
</dbReference>
<evidence type="ECO:0000256" key="8">
    <source>
        <dbReference type="ARBA" id="ARBA00023277"/>
    </source>
</evidence>
<dbReference type="Proteomes" id="UP000811899">
    <property type="component" value="Unassembled WGS sequence"/>
</dbReference>
<dbReference type="RefSeq" id="WP_214172363.1">
    <property type="nucleotide sequence ID" value="NZ_JAHCVJ010000006.1"/>
</dbReference>
<dbReference type="EMBL" id="JAHCVJ010000006">
    <property type="protein sequence ID" value="MBT0665589.1"/>
    <property type="molecule type" value="Genomic_DNA"/>
</dbReference>
<evidence type="ECO:0000256" key="11">
    <source>
        <dbReference type="RuleBase" id="RU000587"/>
    </source>
</evidence>
<evidence type="ECO:0000313" key="13">
    <source>
        <dbReference type="Proteomes" id="UP000811899"/>
    </source>
</evidence>
<feature type="modified residue" description="N6-(pyridoxal phosphate)lysine" evidence="10">
    <location>
        <position position="670"/>
    </location>
</feature>
<dbReference type="InterPro" id="IPR035090">
    <property type="entry name" value="Pyridoxal_P_attach_site"/>
</dbReference>
<evidence type="ECO:0000313" key="12">
    <source>
        <dbReference type="EMBL" id="MBT0665589.1"/>
    </source>
</evidence>
<dbReference type="InterPro" id="IPR011833">
    <property type="entry name" value="Glycg_phsphrylas"/>
</dbReference>
<evidence type="ECO:0000256" key="2">
    <source>
        <dbReference type="ARBA" id="ARBA00001933"/>
    </source>
</evidence>
<sequence>MDQLPQEPVESAELDSMMLTIKSFLEHLEYSLGKDKYSASRYDIYNALAYAVRDRMVERWLDTQQAYYNSDQKRVYYISMEFLMGRTLENSLINLGLYDEFKEAMTLLGYNFETIVDDEQDAGLGNGGLGRLAACFLDSMATMSIPAYGYGIRYEYGIFRQKIIDGAQVERPDNWLRYRNPWEMDRQEHLHPVKFYGRVITTTNREGRTEHNWVDTEEVMAMAYDTPIPGFRNTTVNTMRLWSAKSSREFDLKFFNEGNYIRAVEKKMLSENISKVLYPADNVIEGKELRFKQEYFLASATVHDVIYRFKKMHTDLNLLPEKVAIQLNDTHPALAIPELMRVLIDLEGLEWEAAWKITTHTFAYTNHTILPEALEKWPIWFFEQILPRHLLIIYEINNRFLEEVRQKFPGDNGKLERMSLIEESWERKVRMAHLCIVGSHSVNGVAALHSEILKTDLFRDFFAMYPERFNNKTNGITQRRWLKKSNPLLSDLISEKLGEAWITELFELQQLVPLAEDHEFVARWQEVKKANKACLASYIARHNCIKVDVDSLFDCQVKRIHEYKRQLLNVLHIITLYNRIKEDPDIDMVPRTFIFSGKAAPSYFMAKLIINLINCVGNIVNNDLDVRDRLKVVFLANYGVSLAEKIFPASDLSEQISTAGTEASGTGNMKFALNGSLTIGTLDGANIEMMEEIGRENMFIFGLTTPEVHALRTRGYNPREFYQRNPALKKVIDMISGGAFSPGNPDQFKQIADNLLNQGDYYMLLADYDSYIACQDKVSELYRDKKAWARMSIINTARMGKFSSDRTIAEYAEEIWDVKTLAVEATEQHCLHEGACLDHKGHTP</sequence>
<dbReference type="GO" id="GO:0030170">
    <property type="term" value="F:pyridoxal phosphate binding"/>
    <property type="evidence" value="ECO:0007669"/>
    <property type="project" value="InterPro"/>
</dbReference>
<evidence type="ECO:0000256" key="7">
    <source>
        <dbReference type="ARBA" id="ARBA00022898"/>
    </source>
</evidence>
<keyword evidence="4" id="KW-0321">Glycogen metabolism</keyword>
<dbReference type="AlphaFoldDB" id="A0AAW4LC36"/>
<name>A0AAW4LC36_9BACT</name>
<evidence type="ECO:0000256" key="6">
    <source>
        <dbReference type="ARBA" id="ARBA00022679"/>
    </source>
</evidence>